<dbReference type="Gene3D" id="3.40.50.410">
    <property type="entry name" value="von Willebrand factor, type A domain"/>
    <property type="match status" value="8"/>
</dbReference>
<evidence type="ECO:0000256" key="3">
    <source>
        <dbReference type="ARBA" id="ARBA00022530"/>
    </source>
</evidence>
<keyword evidence="16" id="KW-1185">Reference proteome</keyword>
<feature type="domain" description="VWFA" evidence="14">
    <location>
        <begin position="813"/>
        <end position="986"/>
    </location>
</feature>
<keyword evidence="5" id="KW-0677">Repeat</keyword>
<dbReference type="PANTHER" id="PTHR24020:SF84">
    <property type="entry name" value="VWFA DOMAIN-CONTAINING PROTEIN"/>
    <property type="match status" value="1"/>
</dbReference>
<keyword evidence="3" id="KW-0272">Extracellular matrix</keyword>
<evidence type="ECO:0000256" key="13">
    <source>
        <dbReference type="SAM" id="SignalP"/>
    </source>
</evidence>
<sequence>MKMFLVFIFIVTEAQTSMGHKPAPQPADIVFLVASSNTSSHHVKTFISKVIDGLLLGPNEYRVALAQYNDRVYNEFQLDTYKGKIPMLNHIKNKVVFRGGPLKTGTALRKIHETYYGKPTRERDRSKILVVMTSQPSGDDVEESAQLLHKAGVKVLAVGMEDASYDELIRMATKPFSFFFPRTEELVLFSQNISGIVDAIHVGDNNHPELTSKRAEDKVNNGTVIEACDDDAVADVVFIVDAGPPQNKFEKIQIFLEKLVSSLDVKEKCIKVGLVTFSAKPEVIFLLRMEMDKTNVLQRIQSLSAKAGKANVGLAINFTREKVFTESSGSRKTQGVEQIAILITHRPSEDGVGNAATVLRRAGVTVFAIGVERADVTQLTSIAAYPPQQYVTHLKTFPHLPRQALVFHKKVVNQVQRKLYMDNKRAELLKRGCVDTEEADIYFLIDGSSNLDYFDFVDLKLFLKEVVRFFLIGPNKVRFGVVQYADMNELEFGLEEYGKTSDILKAIDNIRQIGGSPYTGAALTSIQPLLRRSQGQHSRSVPCHLIVLTDRKSEDHVEGPAKRLRNEMVNIYAIGVRHANESQIYEIAESKDRAYSVNDFASLKHIKNEVVREICAVEACKEKKADVLFLVDSSSSIGPENFVKMKDFMIDLVSKSDIGPDRVHIGAVQFSGRSQEEFQLNQYSSKRDITGAIGRMSPMGQNTLTGEALRFVSDYFKPAKGARPHVKKILILITDGEAQDEVRGPAEALREQSVVIYSLGVFSANKTQLVEISGKPEMVFYVEDFDVLKHLEREILFGICSPYDECRRIERLDIVFVIDGSGSIDPREYDIMKEFMIALVKKSDVSQDRVQFGAVKYSAEPETFFFLNTYSTKSEIIKAIQNDKPIGTTTYTAKALRYSEGLFSEEHGSRKRRSVPQVLIVITDGDSHDAAELDEVSRKLRAHGIVIYAIGIERAKPGELLTMAGSEDKYFYVNSFEGLKHLYPKLSDNICSVSKPECGIPADLVFLIDGSNSISDSDFNKMKSFLQDVVHPFDTGHNVQVGIAQYSDRYREEFSLDIFPVKSELETKIGRIRQMEGLQTYIGAALGRVKHYFTPEGGSRVNENIQQILLVITDGRSHDKVVKASEDLRKRGVDIYAIGVGKIDHLQLSQIAGSSDRKYTVDNFSELKVIKKRLVDDICEEEDKTTCFVDVVVGIDVSSQSQGDHIFHGQSQLETYLPKIINALTSLTGVSCNAGSQSQTSVALKVKNTEPLVTSKFQIDSEKLLNSLVGTIIKNASHLNADFLDSLWETFQIKSADRRKVLLVFSDGLDDDVEILEQKSEELKKKGLDALITVVLEGAEKINDLQYIEFGKGFGYRTQLNIGMRNIASHLSKYVANIAERTCCCVFCKCVGEEGEAGDPGRHGMKGLQGVRGSPGHLGEEGEAGPRGMPGPDGERGDKGCPGNRGPKGQRGIVGRKGNKGDNGFDGINGEPGSSGPPGIKGEKGDPGCQGSPGPRGLPGDRSEKGFRGDPGIPGPDSSIAGPKGLEGGRGREGERGPSGPTGFPGLKGTRGHQGRRGQPGPQGRQGPRGPSGFPGQQGFKGPQGVRGIQGMKGMKGNQGNKGFPGYLGVAGPPGIPGSWGTRGNKGEPGGPGIKGEKGPPGRRGIRGDGGAVGYGKQGHKGIKGQKGFPGAMGQKGEDGNPGIAGEPGPKGTAGRTGPEGATGLKGTLGDRGPPGRRGIKGARGVASFSPCELIAYIREHSSCYQGTPECPVYPTELMFALDVSQNTTPQMFDRMREIVIAIVKDLRIRESNCPVGARVGVVSYSSSTRYLIRFSDFRSKERLLQELRALSYQRAASRRDTGASMRFVARNAFKRTLQGANMRKVAVFFSHGQTADPNSFNTAVLEYSALEILLVVIAFNNITQLHRSFAMDDSGQFQVLHIPSKGDYTLILQGLQLCTLCYDKCKPNDACKRTRRSLQPWGYVDTAFILDTSQAMHPGEFEKLKGFLSSALDAFEVSSEPAVSSVGDRVAVVSHAAPAFKPRTQQPPAKKEFDLVTYGKTQSMKRHIWESLRQLGGEAALGHAIQWTINNVFSASPNPRKHKALIIVSAGETSRWDKEVLKKASLRAKCQGYALLVLSLGPKYNGTELEELASRPVEQHLIQLGRIHKPELEYALRFLKPFLYLLRSGINSYPPAELRTKCNKVTSQKSRYTSRSLSLI</sequence>
<dbReference type="GO" id="GO:0005589">
    <property type="term" value="C:collagen type VI trimer"/>
    <property type="evidence" value="ECO:0007669"/>
    <property type="project" value="UniProtKB-ARBA"/>
</dbReference>
<keyword evidence="6" id="KW-0130">Cell adhesion</keyword>
<evidence type="ECO:0000256" key="6">
    <source>
        <dbReference type="ARBA" id="ARBA00022889"/>
    </source>
</evidence>
<dbReference type="SMART" id="SM00327">
    <property type="entry name" value="VWA"/>
    <property type="match status" value="9"/>
</dbReference>
<evidence type="ECO:0000256" key="1">
    <source>
        <dbReference type="ARBA" id="ARBA00004498"/>
    </source>
</evidence>
<keyword evidence="4 13" id="KW-0732">Signal</keyword>
<feature type="compositionally biased region" description="Low complexity" evidence="12">
    <location>
        <begin position="1557"/>
        <end position="1602"/>
    </location>
</feature>
<feature type="signal peptide" evidence="13">
    <location>
        <begin position="1"/>
        <end position="19"/>
    </location>
</feature>
<accession>A0AA35L1U6</accession>
<evidence type="ECO:0000256" key="7">
    <source>
        <dbReference type="ARBA" id="ARBA00023119"/>
    </source>
</evidence>
<evidence type="ECO:0000313" key="16">
    <source>
        <dbReference type="Proteomes" id="UP001178461"/>
    </source>
</evidence>
<evidence type="ECO:0000256" key="9">
    <source>
        <dbReference type="ARBA" id="ARBA00023278"/>
    </source>
</evidence>
<dbReference type="FunFam" id="3.40.50.410:FF:000003">
    <property type="entry name" value="Collagen type VI alpha 3 chain"/>
    <property type="match status" value="1"/>
</dbReference>
<organism evidence="15 16">
    <name type="scientific">Podarcis lilfordi</name>
    <name type="common">Lilford's wall lizard</name>
    <dbReference type="NCBI Taxonomy" id="74358"/>
    <lineage>
        <taxon>Eukaryota</taxon>
        <taxon>Metazoa</taxon>
        <taxon>Chordata</taxon>
        <taxon>Craniata</taxon>
        <taxon>Vertebrata</taxon>
        <taxon>Euteleostomi</taxon>
        <taxon>Lepidosauria</taxon>
        <taxon>Squamata</taxon>
        <taxon>Bifurcata</taxon>
        <taxon>Unidentata</taxon>
        <taxon>Episquamata</taxon>
        <taxon>Laterata</taxon>
        <taxon>Lacertibaenia</taxon>
        <taxon>Lacertidae</taxon>
        <taxon>Podarcis</taxon>
    </lineage>
</organism>
<evidence type="ECO:0000259" key="14">
    <source>
        <dbReference type="PROSITE" id="PS50234"/>
    </source>
</evidence>
<comment type="subcellular location">
    <subcellularLocation>
        <location evidence="1">Secreted</location>
        <location evidence="1">Extracellular space</location>
        <location evidence="1">Extracellular matrix</location>
    </subcellularLocation>
</comment>
<evidence type="ECO:0000256" key="5">
    <source>
        <dbReference type="ARBA" id="ARBA00022737"/>
    </source>
</evidence>
<evidence type="ECO:0000256" key="12">
    <source>
        <dbReference type="SAM" id="MobiDB-lite"/>
    </source>
</evidence>
<dbReference type="FunFam" id="3.40.50.410:FF:000021">
    <property type="entry name" value="Collagen, type VI, alpha 3"/>
    <property type="match status" value="1"/>
</dbReference>
<feature type="domain" description="VWFA" evidence="14">
    <location>
        <begin position="626"/>
        <end position="795"/>
    </location>
</feature>
<protein>
    <recommendedName>
        <fullName evidence="14">VWFA domain-containing protein</fullName>
    </recommendedName>
</protein>
<dbReference type="PANTHER" id="PTHR24020">
    <property type="entry name" value="COLLAGEN ALPHA"/>
    <property type="match status" value="1"/>
</dbReference>
<dbReference type="InterPro" id="IPR002035">
    <property type="entry name" value="VWF_A"/>
</dbReference>
<feature type="domain" description="VWFA" evidence="14">
    <location>
        <begin position="1757"/>
        <end position="1941"/>
    </location>
</feature>
<dbReference type="Pfam" id="PF01391">
    <property type="entry name" value="Collagen"/>
    <property type="match status" value="2"/>
</dbReference>
<feature type="domain" description="VWFA" evidence="14">
    <location>
        <begin position="28"/>
        <end position="200"/>
    </location>
</feature>
<keyword evidence="8" id="KW-0325">Glycoprotein</keyword>
<dbReference type="EMBL" id="OX395137">
    <property type="protein sequence ID" value="CAI5788346.1"/>
    <property type="molecule type" value="Genomic_DNA"/>
</dbReference>
<evidence type="ECO:0000256" key="10">
    <source>
        <dbReference type="ARBA" id="ARBA00043858"/>
    </source>
</evidence>
<keyword evidence="9" id="KW-0379">Hydroxylation</keyword>
<feature type="domain" description="VWFA" evidence="14">
    <location>
        <begin position="1190"/>
        <end position="1378"/>
    </location>
</feature>
<dbReference type="Proteomes" id="UP001178461">
    <property type="component" value="Chromosome 12"/>
</dbReference>
<dbReference type="InterPro" id="IPR008160">
    <property type="entry name" value="Collagen"/>
</dbReference>
<gene>
    <name evidence="15" type="ORF">PODLI_1B035750</name>
</gene>
<feature type="domain" description="VWFA" evidence="14">
    <location>
        <begin position="235"/>
        <end position="411"/>
    </location>
</feature>
<feature type="region of interest" description="Disordered" evidence="12">
    <location>
        <begin position="1397"/>
        <end position="1722"/>
    </location>
</feature>
<feature type="domain" description="VWFA" evidence="14">
    <location>
        <begin position="440"/>
        <end position="610"/>
    </location>
</feature>
<keyword evidence="2" id="KW-0964">Secreted</keyword>
<dbReference type="PROSITE" id="PS50234">
    <property type="entry name" value="VWFA"/>
    <property type="match status" value="9"/>
</dbReference>
<feature type="chain" id="PRO_5041348361" description="VWFA domain-containing protein" evidence="13">
    <location>
        <begin position="20"/>
        <end position="2201"/>
    </location>
</feature>
<evidence type="ECO:0000256" key="4">
    <source>
        <dbReference type="ARBA" id="ARBA00022729"/>
    </source>
</evidence>
<dbReference type="PRINTS" id="PR00453">
    <property type="entry name" value="VWFADOMAIN"/>
</dbReference>
<dbReference type="FunFam" id="3.40.50.410:FF:000016">
    <property type="entry name" value="Collagen type VI alpha 3 chain"/>
    <property type="match status" value="1"/>
</dbReference>
<comment type="similarity">
    <text evidence="11">Belongs to the type VI collagen family.</text>
</comment>
<dbReference type="SUPFAM" id="SSF53300">
    <property type="entry name" value="vWA-like"/>
    <property type="match status" value="9"/>
</dbReference>
<name>A0AA35L1U6_9SAUR</name>
<dbReference type="InterPro" id="IPR050525">
    <property type="entry name" value="ECM_Assembly_Org"/>
</dbReference>
<dbReference type="Pfam" id="PF00092">
    <property type="entry name" value="VWA"/>
    <property type="match status" value="8"/>
</dbReference>
<evidence type="ECO:0000256" key="2">
    <source>
        <dbReference type="ARBA" id="ARBA00022525"/>
    </source>
</evidence>
<dbReference type="CDD" id="cd01450">
    <property type="entry name" value="vWFA_subfamily_ECM"/>
    <property type="match status" value="3"/>
</dbReference>
<feature type="compositionally biased region" description="Basic and acidic residues" evidence="12">
    <location>
        <begin position="1499"/>
        <end position="1508"/>
    </location>
</feature>
<dbReference type="InterPro" id="IPR036465">
    <property type="entry name" value="vWFA_dom_sf"/>
</dbReference>
<comment type="function">
    <text evidence="10">Collagen VI acts as a cell-binding protein.</text>
</comment>
<evidence type="ECO:0000313" key="15">
    <source>
        <dbReference type="EMBL" id="CAI5788346.1"/>
    </source>
</evidence>
<feature type="domain" description="VWFA" evidence="14">
    <location>
        <begin position="1003"/>
        <end position="1178"/>
    </location>
</feature>
<keyword evidence="7" id="KW-0176">Collagen</keyword>
<feature type="domain" description="VWFA" evidence="14">
    <location>
        <begin position="1966"/>
        <end position="2163"/>
    </location>
</feature>
<evidence type="ECO:0000256" key="11">
    <source>
        <dbReference type="ARBA" id="ARBA00044000"/>
    </source>
</evidence>
<proteinExistence type="inferred from homology"/>
<dbReference type="FunFam" id="3.40.50.410:FF:000004">
    <property type="entry name" value="collagen alpha-6(VI) chain"/>
    <property type="match status" value="4"/>
</dbReference>
<dbReference type="GO" id="GO:0007155">
    <property type="term" value="P:cell adhesion"/>
    <property type="evidence" value="ECO:0007669"/>
    <property type="project" value="UniProtKB-KW"/>
</dbReference>
<feature type="compositionally biased region" description="Basic and acidic residues" evidence="12">
    <location>
        <begin position="1527"/>
        <end position="1536"/>
    </location>
</feature>
<dbReference type="CDD" id="cd01472">
    <property type="entry name" value="vWA_collagen"/>
    <property type="match status" value="2"/>
</dbReference>
<reference evidence="15" key="1">
    <citation type="submission" date="2022-12" db="EMBL/GenBank/DDBJ databases">
        <authorList>
            <person name="Alioto T."/>
            <person name="Alioto T."/>
            <person name="Gomez Garrido J."/>
        </authorList>
    </citation>
    <scope>NUCLEOTIDE SEQUENCE</scope>
</reference>
<evidence type="ECO:0000256" key="8">
    <source>
        <dbReference type="ARBA" id="ARBA00023180"/>
    </source>
</evidence>
<feature type="compositionally biased region" description="Gly residues" evidence="12">
    <location>
        <begin position="1648"/>
        <end position="1657"/>
    </location>
</feature>